<comment type="caution">
    <text evidence="1">The sequence shown here is derived from an EMBL/GenBank/DDBJ whole genome shotgun (WGS) entry which is preliminary data.</text>
</comment>
<dbReference type="Proteomes" id="UP001604282">
    <property type="component" value="Unassembled WGS sequence"/>
</dbReference>
<accession>A0ABW7BYU5</accession>
<sequence length="69" mass="7161">MTDPLKQDPIIKPLDMHATSTPAVDAITDKITGPGDADITTKDMHATSEPAVDAITEKVVGDGHEAPAP</sequence>
<proteinExistence type="predicted"/>
<reference evidence="1 2" key="1">
    <citation type="submission" date="2024-10" db="EMBL/GenBank/DDBJ databases">
        <title>The Natural Products Discovery Center: Release of the First 8490 Sequenced Strains for Exploring Actinobacteria Biosynthetic Diversity.</title>
        <authorList>
            <person name="Kalkreuter E."/>
            <person name="Kautsar S.A."/>
            <person name="Yang D."/>
            <person name="Bader C.D."/>
            <person name="Teijaro C.N."/>
            <person name="Fluegel L."/>
            <person name="Davis C.M."/>
            <person name="Simpson J.R."/>
            <person name="Lauterbach L."/>
            <person name="Steele A.D."/>
            <person name="Gui C."/>
            <person name="Meng S."/>
            <person name="Li G."/>
            <person name="Viehrig K."/>
            <person name="Ye F."/>
            <person name="Su P."/>
            <person name="Kiefer A.F."/>
            <person name="Nichols A."/>
            <person name="Cepeda A.J."/>
            <person name="Yan W."/>
            <person name="Fan B."/>
            <person name="Jiang Y."/>
            <person name="Adhikari A."/>
            <person name="Zheng C.-J."/>
            <person name="Schuster L."/>
            <person name="Cowan T.M."/>
            <person name="Smanski M.J."/>
            <person name="Chevrette M.G."/>
            <person name="De Carvalho L.P.S."/>
            <person name="Shen B."/>
        </authorList>
    </citation>
    <scope>NUCLEOTIDE SEQUENCE [LARGE SCALE GENOMIC DNA]</scope>
    <source>
        <strain evidence="1 2">NPDC048229</strain>
    </source>
</reference>
<protein>
    <recommendedName>
        <fullName evidence="3">Sigma-like protein</fullName>
    </recommendedName>
</protein>
<organism evidence="1 2">
    <name type="scientific">Streptomyces omiyaensis</name>
    <dbReference type="NCBI Taxonomy" id="68247"/>
    <lineage>
        <taxon>Bacteria</taxon>
        <taxon>Bacillati</taxon>
        <taxon>Actinomycetota</taxon>
        <taxon>Actinomycetes</taxon>
        <taxon>Kitasatosporales</taxon>
        <taxon>Streptomycetaceae</taxon>
        <taxon>Streptomyces</taxon>
    </lineage>
</organism>
<gene>
    <name evidence="1" type="ORF">ACGFYS_27550</name>
</gene>
<dbReference type="EMBL" id="JBICZW010000022">
    <property type="protein sequence ID" value="MFG3192688.1"/>
    <property type="molecule type" value="Genomic_DNA"/>
</dbReference>
<keyword evidence="2" id="KW-1185">Reference proteome</keyword>
<name>A0ABW7BYU5_9ACTN</name>
<evidence type="ECO:0008006" key="3">
    <source>
        <dbReference type="Google" id="ProtNLM"/>
    </source>
</evidence>
<evidence type="ECO:0000313" key="1">
    <source>
        <dbReference type="EMBL" id="MFG3192688.1"/>
    </source>
</evidence>
<evidence type="ECO:0000313" key="2">
    <source>
        <dbReference type="Proteomes" id="UP001604282"/>
    </source>
</evidence>
<dbReference type="RefSeq" id="WP_189852168.1">
    <property type="nucleotide sequence ID" value="NZ_BMVV01000022.1"/>
</dbReference>